<evidence type="ECO:0000256" key="1">
    <source>
        <dbReference type="ARBA" id="ARBA00001973"/>
    </source>
</evidence>
<keyword evidence="8" id="KW-0503">Monooxygenase</keyword>
<evidence type="ECO:0000256" key="10">
    <source>
        <dbReference type="ARBA" id="ARBA00023180"/>
    </source>
</evidence>
<dbReference type="Proteomes" id="UP000799118">
    <property type="component" value="Unassembled WGS sequence"/>
</dbReference>
<comment type="cofactor">
    <cofactor evidence="1">
        <name>Cu(2+)</name>
        <dbReference type="ChEBI" id="CHEBI:29036"/>
    </cofactor>
</comment>
<dbReference type="GO" id="GO:0046872">
    <property type="term" value="F:metal ion binding"/>
    <property type="evidence" value="ECO:0007669"/>
    <property type="project" value="UniProtKB-KW"/>
</dbReference>
<keyword evidence="9" id="KW-1015">Disulfide bond</keyword>
<protein>
    <submittedName>
        <fullName evidence="13">Uncharacterized protein</fullName>
    </submittedName>
</protein>
<evidence type="ECO:0000256" key="3">
    <source>
        <dbReference type="ARBA" id="ARBA00022525"/>
    </source>
</evidence>
<evidence type="ECO:0000256" key="7">
    <source>
        <dbReference type="ARBA" id="ARBA00023008"/>
    </source>
</evidence>
<evidence type="ECO:0000256" key="11">
    <source>
        <dbReference type="ARBA" id="ARBA00046340"/>
    </source>
</evidence>
<evidence type="ECO:0000256" key="12">
    <source>
        <dbReference type="SAM" id="SignalP"/>
    </source>
</evidence>
<feature type="signal peptide" evidence="12">
    <location>
        <begin position="1"/>
        <end position="21"/>
    </location>
</feature>
<dbReference type="AlphaFoldDB" id="A0A6A4HSS5"/>
<gene>
    <name evidence="13" type="ORF">BT96DRAFT_649859</name>
</gene>
<keyword evidence="4" id="KW-0479">Metal-binding</keyword>
<dbReference type="GO" id="GO:0004497">
    <property type="term" value="F:monooxygenase activity"/>
    <property type="evidence" value="ECO:0007669"/>
    <property type="project" value="UniProtKB-KW"/>
</dbReference>
<dbReference type="Pfam" id="PF22810">
    <property type="entry name" value="LPMO_AA14"/>
    <property type="match status" value="1"/>
</dbReference>
<reference evidence="13" key="1">
    <citation type="journal article" date="2019" name="Environ. Microbiol.">
        <title>Fungal ecological strategies reflected in gene transcription - a case study of two litter decomposers.</title>
        <authorList>
            <person name="Barbi F."/>
            <person name="Kohler A."/>
            <person name="Barry K."/>
            <person name="Baskaran P."/>
            <person name="Daum C."/>
            <person name="Fauchery L."/>
            <person name="Ihrmark K."/>
            <person name="Kuo A."/>
            <person name="LaButti K."/>
            <person name="Lipzen A."/>
            <person name="Morin E."/>
            <person name="Grigoriev I.V."/>
            <person name="Henrissat B."/>
            <person name="Lindahl B."/>
            <person name="Martin F."/>
        </authorList>
    </citation>
    <scope>NUCLEOTIDE SEQUENCE</scope>
    <source>
        <strain evidence="13">JB14</strain>
    </source>
</reference>
<accession>A0A6A4HSS5</accession>
<keyword evidence="3" id="KW-0964">Secreted</keyword>
<dbReference type="EMBL" id="ML769457">
    <property type="protein sequence ID" value="KAE9400358.1"/>
    <property type="molecule type" value="Genomic_DNA"/>
</dbReference>
<keyword evidence="10" id="KW-0325">Glycoprotein</keyword>
<keyword evidence="5 12" id="KW-0732">Signal</keyword>
<comment type="subcellular location">
    <subcellularLocation>
        <location evidence="2">Secreted</location>
    </subcellularLocation>
</comment>
<feature type="chain" id="PRO_5025563389" evidence="12">
    <location>
        <begin position="22"/>
        <end position="356"/>
    </location>
</feature>
<evidence type="ECO:0000256" key="4">
    <source>
        <dbReference type="ARBA" id="ARBA00022723"/>
    </source>
</evidence>
<dbReference type="InterPro" id="IPR054497">
    <property type="entry name" value="LPMO_AA14"/>
</dbReference>
<evidence type="ECO:0000256" key="6">
    <source>
        <dbReference type="ARBA" id="ARBA00023002"/>
    </source>
</evidence>
<proteinExistence type="inferred from homology"/>
<keyword evidence="6" id="KW-0560">Oxidoreductase</keyword>
<keyword evidence="14" id="KW-1185">Reference proteome</keyword>
<sequence length="356" mass="39117">MAPYLPLGLLVLAWLAAGVQAHVGAWHIGMYCLNGTSGRDDHNTNDAVLPLYNMTKENWWFHHDNGCDQFPPEDGDFLDLPVNGTFTVEHAVNRAFTTLSYNGTEIAEFGDGEDHPGMGKEGADGDCITAINIHTQNETMAAGTAFAISYQSDLSAVTPENLVVFTVLYHSPWKRIATYSVPNLPACPPEGCICAWGWVPNGCGLANMYHLGYRCKVVGHTGDAAVAPGQPPVWCEDDPERCVQGPKQMLYWHQSEGNNIEVEGYDLSGHLKSPAYNDKCGFKNGAQHDIFLDKGSAVPTSIPASPMRHKLPSLIPSAPRDRRGRGTAIEVLLEYAHRFLMMAYSLPLFVYYYARV</sequence>
<name>A0A6A4HSS5_9AGAR</name>
<evidence type="ECO:0000256" key="2">
    <source>
        <dbReference type="ARBA" id="ARBA00004613"/>
    </source>
</evidence>
<organism evidence="13 14">
    <name type="scientific">Gymnopus androsaceus JB14</name>
    <dbReference type="NCBI Taxonomy" id="1447944"/>
    <lineage>
        <taxon>Eukaryota</taxon>
        <taxon>Fungi</taxon>
        <taxon>Dikarya</taxon>
        <taxon>Basidiomycota</taxon>
        <taxon>Agaricomycotina</taxon>
        <taxon>Agaricomycetes</taxon>
        <taxon>Agaricomycetidae</taxon>
        <taxon>Agaricales</taxon>
        <taxon>Marasmiineae</taxon>
        <taxon>Omphalotaceae</taxon>
        <taxon>Gymnopus</taxon>
    </lineage>
</organism>
<evidence type="ECO:0000313" key="14">
    <source>
        <dbReference type="Proteomes" id="UP000799118"/>
    </source>
</evidence>
<comment type="similarity">
    <text evidence="11">Belongs to the polysaccharide monooxygenase AA14 family.</text>
</comment>
<dbReference type="GO" id="GO:0005576">
    <property type="term" value="C:extracellular region"/>
    <property type="evidence" value="ECO:0007669"/>
    <property type="project" value="UniProtKB-SubCell"/>
</dbReference>
<keyword evidence="7" id="KW-0186">Copper</keyword>
<dbReference type="OrthoDB" id="2019572at2759"/>
<evidence type="ECO:0000256" key="5">
    <source>
        <dbReference type="ARBA" id="ARBA00022729"/>
    </source>
</evidence>
<evidence type="ECO:0000256" key="8">
    <source>
        <dbReference type="ARBA" id="ARBA00023033"/>
    </source>
</evidence>
<evidence type="ECO:0000313" key="13">
    <source>
        <dbReference type="EMBL" id="KAE9400358.1"/>
    </source>
</evidence>
<evidence type="ECO:0000256" key="9">
    <source>
        <dbReference type="ARBA" id="ARBA00023157"/>
    </source>
</evidence>